<dbReference type="SUPFAM" id="SSF52540">
    <property type="entry name" value="P-loop containing nucleoside triphosphate hydrolases"/>
    <property type="match status" value="1"/>
</dbReference>
<evidence type="ECO:0000313" key="2">
    <source>
        <dbReference type="Proteomes" id="UP000568664"/>
    </source>
</evidence>
<keyword evidence="2" id="KW-1185">Reference proteome</keyword>
<dbReference type="Pfam" id="PF13469">
    <property type="entry name" value="Sulfotransfer_3"/>
    <property type="match status" value="1"/>
</dbReference>
<proteinExistence type="predicted"/>
<dbReference type="Proteomes" id="UP000568664">
    <property type="component" value="Unassembled WGS sequence"/>
</dbReference>
<dbReference type="Gene3D" id="3.40.50.300">
    <property type="entry name" value="P-loop containing nucleotide triphosphate hydrolases"/>
    <property type="match status" value="1"/>
</dbReference>
<sequence length="360" mass="41220">MQLLWKMNINQGTSVTEHTLLTQANFFLHQFDAVNDRVTFINSTQEKLNHISFLDGRDNFSVDNTHYVHQASQLLANESLTVKTPVTRYIYHVGFCGSTLLAKTLGHILSKVQCLKEPQVLIDLANLKAQNHLHYRDRSKWQQGLNVVINQLGKTFTKDQHAMIKPSNWVNSLLPDLVTQVPEQKAVFLTIDLAQYLLAIFRGGKARINFIYHLREHLLAVMPEYKTLINQIDNSGEDIYIKVAKSAAVVYMMQHSQFSRAQASLPSCQWTEIYYQQLIEQPFDTLKQAGDTLSLPLTDKELLSAISELFGQHAKQDKQRYTYESQQEVDKQVLQAYSPAINSALDWYALHVDEQGRQIA</sequence>
<name>A0A7Y0LCB6_9GAMM</name>
<gene>
    <name evidence="1" type="ORF">HII17_09640</name>
</gene>
<protein>
    <submittedName>
        <fullName evidence="1">Uncharacterized protein</fullName>
    </submittedName>
</protein>
<dbReference type="EMBL" id="JABBXH010000003">
    <property type="protein sequence ID" value="NMP31826.1"/>
    <property type="molecule type" value="Genomic_DNA"/>
</dbReference>
<comment type="caution">
    <text evidence="1">The sequence shown here is derived from an EMBL/GenBank/DDBJ whole genome shotgun (WGS) entry which is preliminary data.</text>
</comment>
<dbReference type="RefSeq" id="WP_169075166.1">
    <property type="nucleotide sequence ID" value="NZ_JABBXH010000003.1"/>
</dbReference>
<dbReference type="InterPro" id="IPR027417">
    <property type="entry name" value="P-loop_NTPase"/>
</dbReference>
<accession>A0A7Y0LCB6</accession>
<dbReference type="AlphaFoldDB" id="A0A7Y0LCB6"/>
<organism evidence="1 2">
    <name type="scientific">Thalassotalea algicola</name>
    <dbReference type="NCBI Taxonomy" id="2716224"/>
    <lineage>
        <taxon>Bacteria</taxon>
        <taxon>Pseudomonadati</taxon>
        <taxon>Pseudomonadota</taxon>
        <taxon>Gammaproteobacteria</taxon>
        <taxon>Alteromonadales</taxon>
        <taxon>Colwelliaceae</taxon>
        <taxon>Thalassotalea</taxon>
    </lineage>
</organism>
<reference evidence="1 2" key="1">
    <citation type="submission" date="2020-04" db="EMBL/GenBank/DDBJ databases">
        <title>Thalassotalea sp. M1531, isolated from the surface of marine red alga.</title>
        <authorList>
            <person name="Pang L."/>
            <person name="Lu D.-C."/>
        </authorList>
    </citation>
    <scope>NUCLEOTIDE SEQUENCE [LARGE SCALE GENOMIC DNA]</scope>
    <source>
        <strain evidence="1 2">M1531</strain>
    </source>
</reference>
<evidence type="ECO:0000313" key="1">
    <source>
        <dbReference type="EMBL" id="NMP31826.1"/>
    </source>
</evidence>